<dbReference type="Gene3D" id="3.30.2320.10">
    <property type="entry name" value="hypothetical protein PF0899 domain"/>
    <property type="match status" value="1"/>
</dbReference>
<evidence type="ECO:0000256" key="1">
    <source>
        <dbReference type="ARBA" id="ARBA00004328"/>
    </source>
</evidence>
<dbReference type="InterPro" id="IPR024455">
    <property type="entry name" value="Phage_capsid"/>
</dbReference>
<keyword evidence="5" id="KW-1185">Reference proteome</keyword>
<proteinExistence type="predicted"/>
<name>A0ABV8IYS1_9ACTN</name>
<organism evidence="4 5">
    <name type="scientific">Actinoplanes subglobosus</name>
    <dbReference type="NCBI Taxonomy" id="1547892"/>
    <lineage>
        <taxon>Bacteria</taxon>
        <taxon>Bacillati</taxon>
        <taxon>Actinomycetota</taxon>
        <taxon>Actinomycetes</taxon>
        <taxon>Micromonosporales</taxon>
        <taxon>Micromonosporaceae</taxon>
        <taxon>Actinoplanes</taxon>
    </lineage>
</organism>
<accession>A0ABV8IYS1</accession>
<feature type="region of interest" description="Disordered" evidence="2">
    <location>
        <begin position="68"/>
        <end position="89"/>
    </location>
</feature>
<dbReference type="Gene3D" id="3.30.2400.10">
    <property type="entry name" value="Major capsid protein gp5"/>
    <property type="match status" value="1"/>
</dbReference>
<feature type="domain" description="Phage capsid-like C-terminal" evidence="3">
    <location>
        <begin position="114"/>
        <end position="372"/>
    </location>
</feature>
<dbReference type="RefSeq" id="WP_378068880.1">
    <property type="nucleotide sequence ID" value="NZ_JBHSBL010000018.1"/>
</dbReference>
<dbReference type="NCBIfam" id="TIGR01554">
    <property type="entry name" value="major_cap_HK97"/>
    <property type="match status" value="1"/>
</dbReference>
<feature type="compositionally biased region" description="Basic and acidic residues" evidence="2">
    <location>
        <begin position="68"/>
        <end position="83"/>
    </location>
</feature>
<gene>
    <name evidence="4" type="ORF">ACFO0C_23915</name>
</gene>
<dbReference type="Proteomes" id="UP001595867">
    <property type="component" value="Unassembled WGS sequence"/>
</dbReference>
<sequence>MTDNCSGTRELAEKRAKLAENLITLSENTDLPVESRNAALDKLAPEVNDAAQAEQRTQAEAQAAELRTVHERAGAETARRRDLDEPDSGMEWRNLFPSHEEYRALMETGAPAQGGYTVPQKVGNKWIGQLRAQSVFLAAPGINLIPFDSATFRIPQVLTSGNPSVVAEGATIPKADLTTGPVDFNAQKYGFIYQASSEILEDSAINIEQLVAQTMVENIASKVDLDAFQGNGTTGLFGISSTAALNTATTLAAGTTSVTWDHVLDAYMAILLTGRKPTVVWCSIDQFRGLVKSRENGSTGAYLAGSVTADPAGAAWGLPILPSANVPARTVIVADASRVYLGVRRDVTVKRSDEYAFGEDMSSWRATSRWAGIRVAEATSVQKIVAAAS</sequence>
<comment type="subcellular location">
    <subcellularLocation>
        <location evidence="1">Virion</location>
    </subcellularLocation>
</comment>
<evidence type="ECO:0000256" key="2">
    <source>
        <dbReference type="SAM" id="MobiDB-lite"/>
    </source>
</evidence>
<evidence type="ECO:0000313" key="5">
    <source>
        <dbReference type="Proteomes" id="UP001595867"/>
    </source>
</evidence>
<dbReference type="EMBL" id="JBHSBL010000018">
    <property type="protein sequence ID" value="MFC4067989.1"/>
    <property type="molecule type" value="Genomic_DNA"/>
</dbReference>
<reference evidence="5" key="1">
    <citation type="journal article" date="2019" name="Int. J. Syst. Evol. Microbiol.">
        <title>The Global Catalogue of Microorganisms (GCM) 10K type strain sequencing project: providing services to taxonomists for standard genome sequencing and annotation.</title>
        <authorList>
            <consortium name="The Broad Institute Genomics Platform"/>
            <consortium name="The Broad Institute Genome Sequencing Center for Infectious Disease"/>
            <person name="Wu L."/>
            <person name="Ma J."/>
        </authorList>
    </citation>
    <scope>NUCLEOTIDE SEQUENCE [LARGE SCALE GENOMIC DNA]</scope>
    <source>
        <strain evidence="5">TBRC 5832</strain>
    </source>
</reference>
<evidence type="ECO:0000313" key="4">
    <source>
        <dbReference type="EMBL" id="MFC4067989.1"/>
    </source>
</evidence>
<dbReference type="SUPFAM" id="SSF56563">
    <property type="entry name" value="Major capsid protein gp5"/>
    <property type="match status" value="1"/>
</dbReference>
<dbReference type="Pfam" id="PF05065">
    <property type="entry name" value="Phage_capsid"/>
    <property type="match status" value="1"/>
</dbReference>
<dbReference type="InterPro" id="IPR054612">
    <property type="entry name" value="Phage_capsid-like_C"/>
</dbReference>
<protein>
    <submittedName>
        <fullName evidence="4">Phage major capsid protein</fullName>
    </submittedName>
</protein>
<evidence type="ECO:0000259" key="3">
    <source>
        <dbReference type="Pfam" id="PF05065"/>
    </source>
</evidence>
<comment type="caution">
    <text evidence="4">The sequence shown here is derived from an EMBL/GenBank/DDBJ whole genome shotgun (WGS) entry which is preliminary data.</text>
</comment>